<accession>A0AA97H2T6</accession>
<dbReference type="Proteomes" id="UP001300604">
    <property type="component" value="Chromosome"/>
</dbReference>
<organism evidence="2 3">
    <name type="scientific">Caproicibacterium argilliputei</name>
    <dbReference type="NCBI Taxonomy" id="3030016"/>
    <lineage>
        <taxon>Bacteria</taxon>
        <taxon>Bacillati</taxon>
        <taxon>Bacillota</taxon>
        <taxon>Clostridia</taxon>
        <taxon>Eubacteriales</taxon>
        <taxon>Oscillospiraceae</taxon>
        <taxon>Caproicibacterium</taxon>
    </lineage>
</organism>
<evidence type="ECO:0000313" key="2">
    <source>
        <dbReference type="EMBL" id="WOC33060.1"/>
    </source>
</evidence>
<protein>
    <recommendedName>
        <fullName evidence="1">Cyanophage baseplate Pam3 plug gp18 domain-containing protein</fullName>
    </recommendedName>
</protein>
<evidence type="ECO:0000313" key="3">
    <source>
        <dbReference type="Proteomes" id="UP001300604"/>
    </source>
</evidence>
<dbReference type="KEGG" id="carl:PXC00_04050"/>
<keyword evidence="3" id="KW-1185">Reference proteome</keyword>
<dbReference type="RefSeq" id="WP_275846924.1">
    <property type="nucleotide sequence ID" value="NZ_CP135996.1"/>
</dbReference>
<reference evidence="2" key="2">
    <citation type="submission" date="2024-06" db="EMBL/GenBank/DDBJ databases">
        <title>Caproicibacterium argilliputei sp. nov, a novel caproic acid producing anaerobic bacterium isolated from pit mud.</title>
        <authorList>
            <person name="Xia S."/>
        </authorList>
    </citation>
    <scope>NUCLEOTIDE SEQUENCE</scope>
    <source>
        <strain evidence="2">ZCY20-5</strain>
    </source>
</reference>
<dbReference type="InterPro" id="IPR054252">
    <property type="entry name" value="Pam3_gp18"/>
</dbReference>
<evidence type="ECO:0000259" key="1">
    <source>
        <dbReference type="Pfam" id="PF22479"/>
    </source>
</evidence>
<dbReference type="AlphaFoldDB" id="A0AA97H2T6"/>
<proteinExistence type="predicted"/>
<sequence length="107" mass="11939">MRDRIEIDKDLIPYQFDITLAGQPFTVSVDYNRGVDLFTVSLYDSTGALLCAGEPLIYGSPLFRDVYRAGKFPVIDLVPLDESGHESAVTWDNFGKTVFLTIDDEGD</sequence>
<name>A0AA97H2T6_9FIRM</name>
<feature type="domain" description="Cyanophage baseplate Pam3 plug gp18" evidence="1">
    <location>
        <begin position="3"/>
        <end position="105"/>
    </location>
</feature>
<dbReference type="EMBL" id="CP135996">
    <property type="protein sequence ID" value="WOC33060.1"/>
    <property type="molecule type" value="Genomic_DNA"/>
</dbReference>
<reference evidence="2" key="1">
    <citation type="submission" date="2023-09" db="EMBL/GenBank/DDBJ databases">
        <authorList>
            <person name="Zeng C."/>
        </authorList>
    </citation>
    <scope>NUCLEOTIDE SEQUENCE</scope>
    <source>
        <strain evidence="2">ZCY20-5</strain>
    </source>
</reference>
<gene>
    <name evidence="2" type="ORF">PXC00_04050</name>
</gene>
<dbReference type="Pfam" id="PF22479">
    <property type="entry name" value="Pam3_gp18"/>
    <property type="match status" value="1"/>
</dbReference>